<proteinExistence type="predicted"/>
<dbReference type="Proteomes" id="UP000039021">
    <property type="component" value="Unassembled WGS sequence"/>
</dbReference>
<feature type="region of interest" description="Disordered" evidence="1">
    <location>
        <begin position="1"/>
        <end position="44"/>
    </location>
</feature>
<reference evidence="3" key="1">
    <citation type="submission" date="2015-03" db="EMBL/GenBank/DDBJ databases">
        <authorList>
            <consortium name="Pathogen Informatics"/>
        </authorList>
    </citation>
    <scope>NUCLEOTIDE SEQUENCE [LARGE SCALE GENOMIC DNA]</scope>
    <source>
        <strain evidence="3">N09902308</strain>
    </source>
</reference>
<name>A0A916LEB5_MYCTX</name>
<evidence type="ECO:0000313" key="2">
    <source>
        <dbReference type="EMBL" id="COZ54882.1"/>
    </source>
</evidence>
<accession>A0A916LEB5</accession>
<dbReference type="EMBL" id="CSBK01002160">
    <property type="protein sequence ID" value="COZ54882.1"/>
    <property type="molecule type" value="Genomic_DNA"/>
</dbReference>
<comment type="caution">
    <text evidence="2">The sequence shown here is derived from an EMBL/GenBank/DDBJ whole genome shotgun (WGS) entry which is preliminary data.</text>
</comment>
<sequence length="44" mass="4507">MTRTQIGCNDVPSTVLPARNESNAAGDAEQKPGPPSAITITLPS</sequence>
<evidence type="ECO:0000256" key="1">
    <source>
        <dbReference type="SAM" id="MobiDB-lite"/>
    </source>
</evidence>
<organism evidence="2 3">
    <name type="scientific">Mycobacterium tuberculosis</name>
    <dbReference type="NCBI Taxonomy" id="1773"/>
    <lineage>
        <taxon>Bacteria</taxon>
        <taxon>Bacillati</taxon>
        <taxon>Actinomycetota</taxon>
        <taxon>Actinomycetes</taxon>
        <taxon>Mycobacteriales</taxon>
        <taxon>Mycobacteriaceae</taxon>
        <taxon>Mycobacterium</taxon>
        <taxon>Mycobacterium tuberculosis complex</taxon>
    </lineage>
</organism>
<gene>
    <name evidence="2" type="ORF">ERS007739_03881</name>
</gene>
<protein>
    <submittedName>
        <fullName evidence="2">Uncharacterized protein</fullName>
    </submittedName>
</protein>
<dbReference type="AlphaFoldDB" id="A0A916LEB5"/>
<evidence type="ECO:0000313" key="3">
    <source>
        <dbReference type="Proteomes" id="UP000039021"/>
    </source>
</evidence>